<protein>
    <submittedName>
        <fullName evidence="2">Uncharacterized protein</fullName>
    </submittedName>
</protein>
<comment type="caution">
    <text evidence="2">The sequence shown here is derived from an EMBL/GenBank/DDBJ whole genome shotgun (WGS) entry which is preliminary data.</text>
</comment>
<feature type="compositionally biased region" description="Polar residues" evidence="1">
    <location>
        <begin position="298"/>
        <end position="309"/>
    </location>
</feature>
<gene>
    <name evidence="2" type="ORF">Tco_0955682</name>
</gene>
<reference evidence="2" key="2">
    <citation type="submission" date="2022-01" db="EMBL/GenBank/DDBJ databases">
        <authorList>
            <person name="Yamashiro T."/>
            <person name="Shiraishi A."/>
            <person name="Satake H."/>
            <person name="Nakayama K."/>
        </authorList>
    </citation>
    <scope>NUCLEOTIDE SEQUENCE</scope>
</reference>
<name>A0ABQ5E7X8_9ASTR</name>
<evidence type="ECO:0000313" key="3">
    <source>
        <dbReference type="Proteomes" id="UP001151760"/>
    </source>
</evidence>
<dbReference type="EMBL" id="BQNB010016029">
    <property type="protein sequence ID" value="GJT46967.1"/>
    <property type="molecule type" value="Genomic_DNA"/>
</dbReference>
<proteinExistence type="predicted"/>
<sequence length="568" mass="64462">MAEQDIPPPTITAMKIPIIRKGDQMDEDELRSNAPINESSSHTLVAQDGLGGYDWSNDFEVEPINYALMAISSSSSTSSSDSENLDEILNNQMSARDKTGLGYSTQLNELSSNHETDSENSFSVFDGRSSDEESTLANDRSSKADGYHVVPPPITGNFLTLRADISFAGKSNDANTEKPKSVSELVVSNPKINRDSVTIEDWNSDDEEEGYEMQTVRSETQTVKTRDDKSGQTSKKQGIGFKKVKACFVCKSTDHLIKDCNFHDKKSQEPKLKNVVNTGQREGKPIWDITKRANHQNFSKTPFTQNGDNVRTKRPHVTLSRARHTATLEILPYESLNECLPQVAHDRGSLVYRALTHPQYMLLGEHLWLDTRSEINKPSENASPIHQYWIARHTARSDIQSSLGERDQRCWSRVDRGDNVQVTSEEESNLTPFDTREKRKRGKLHTLRTEKMKWQLTWLRALLLTLRHTRVCFTDDTTMIDLTEYSESMIWQFGPSSEQTVLTGISVNKILYKRATLICVCFAVDGLCWSFYLSIIKGRFDLSKVLYSKECDRLVVNTMLCHSYMVAW</sequence>
<feature type="region of interest" description="Disordered" evidence="1">
    <location>
        <begin position="298"/>
        <end position="317"/>
    </location>
</feature>
<accession>A0ABQ5E7X8</accession>
<reference evidence="2" key="1">
    <citation type="journal article" date="2022" name="Int. J. Mol. Sci.">
        <title>Draft Genome of Tanacetum Coccineum: Genomic Comparison of Closely Related Tanacetum-Family Plants.</title>
        <authorList>
            <person name="Yamashiro T."/>
            <person name="Shiraishi A."/>
            <person name="Nakayama K."/>
            <person name="Satake H."/>
        </authorList>
    </citation>
    <scope>NUCLEOTIDE SEQUENCE</scope>
</reference>
<feature type="region of interest" description="Disordered" evidence="1">
    <location>
        <begin position="110"/>
        <end position="149"/>
    </location>
</feature>
<feature type="region of interest" description="Disordered" evidence="1">
    <location>
        <begin position="202"/>
        <end position="236"/>
    </location>
</feature>
<dbReference type="Proteomes" id="UP001151760">
    <property type="component" value="Unassembled WGS sequence"/>
</dbReference>
<organism evidence="2 3">
    <name type="scientific">Tanacetum coccineum</name>
    <dbReference type="NCBI Taxonomy" id="301880"/>
    <lineage>
        <taxon>Eukaryota</taxon>
        <taxon>Viridiplantae</taxon>
        <taxon>Streptophyta</taxon>
        <taxon>Embryophyta</taxon>
        <taxon>Tracheophyta</taxon>
        <taxon>Spermatophyta</taxon>
        <taxon>Magnoliopsida</taxon>
        <taxon>eudicotyledons</taxon>
        <taxon>Gunneridae</taxon>
        <taxon>Pentapetalae</taxon>
        <taxon>asterids</taxon>
        <taxon>campanulids</taxon>
        <taxon>Asterales</taxon>
        <taxon>Asteraceae</taxon>
        <taxon>Asteroideae</taxon>
        <taxon>Anthemideae</taxon>
        <taxon>Anthemidinae</taxon>
        <taxon>Tanacetum</taxon>
    </lineage>
</organism>
<keyword evidence="3" id="KW-1185">Reference proteome</keyword>
<evidence type="ECO:0000313" key="2">
    <source>
        <dbReference type="EMBL" id="GJT46967.1"/>
    </source>
</evidence>
<evidence type="ECO:0000256" key="1">
    <source>
        <dbReference type="SAM" id="MobiDB-lite"/>
    </source>
</evidence>
<feature type="compositionally biased region" description="Acidic residues" evidence="1">
    <location>
        <begin position="202"/>
        <end position="211"/>
    </location>
</feature>